<organism evidence="2 3">
    <name type="scientific">Mycobacterium marinum (strain ATCC BAA-535 / M)</name>
    <dbReference type="NCBI Taxonomy" id="216594"/>
    <lineage>
        <taxon>Bacteria</taxon>
        <taxon>Bacillati</taxon>
        <taxon>Actinomycetota</taxon>
        <taxon>Actinomycetes</taxon>
        <taxon>Mycobacteriales</taxon>
        <taxon>Mycobacteriaceae</taxon>
        <taxon>Mycobacterium</taxon>
        <taxon>Mycobacterium ulcerans group</taxon>
    </lineage>
</organism>
<gene>
    <name evidence="2" type="ordered locus">MMAR_3591</name>
</gene>
<sequence>MTNINSFRQAVGRAVIYRPDNDAARKGVITSVSTKHVYVQLRGHSHPTAISPEHLQLQPEPTCKGIDDPALYDPQPSKRRRQEGGR</sequence>
<evidence type="ECO:0000313" key="2">
    <source>
        <dbReference type="EMBL" id="ACC42005.1"/>
    </source>
</evidence>
<evidence type="ECO:0000313" key="3">
    <source>
        <dbReference type="Proteomes" id="UP000001190"/>
    </source>
</evidence>
<keyword evidence="3" id="KW-1185">Reference proteome</keyword>
<accession>B2HL29</accession>
<feature type="region of interest" description="Disordered" evidence="1">
    <location>
        <begin position="47"/>
        <end position="86"/>
    </location>
</feature>
<evidence type="ECO:0000256" key="1">
    <source>
        <dbReference type="SAM" id="MobiDB-lite"/>
    </source>
</evidence>
<reference evidence="2 3" key="1">
    <citation type="journal article" date="2008" name="Genome Res.">
        <title>Insights from the complete genome sequence of Mycobacterium marinum on the evolution of Mycobacterium tuberculosis.</title>
        <authorList>
            <person name="Stinear T.P."/>
            <person name="Seemann T."/>
            <person name="Harrison P.F."/>
            <person name="Jenkin G.A."/>
            <person name="Davies J.K."/>
            <person name="Johnson P.D."/>
            <person name="Abdellah Z."/>
            <person name="Arrowsmith C."/>
            <person name="Chillingworth T."/>
            <person name="Churcher C."/>
            <person name="Clarke K."/>
            <person name="Cronin A."/>
            <person name="Davis P."/>
            <person name="Goodhead I."/>
            <person name="Holroyd N."/>
            <person name="Jagels K."/>
            <person name="Lord A."/>
            <person name="Moule S."/>
            <person name="Mungall K."/>
            <person name="Norbertczak H."/>
            <person name="Quail M.A."/>
            <person name="Rabbinowitsch E."/>
            <person name="Walker D."/>
            <person name="White B."/>
            <person name="Whitehead S."/>
            <person name="Small P.L."/>
            <person name="Brosch R."/>
            <person name="Ramakrishnan L."/>
            <person name="Fischbach M.A."/>
            <person name="Parkhill J."/>
            <person name="Cole S.T."/>
        </authorList>
    </citation>
    <scope>NUCLEOTIDE SEQUENCE [LARGE SCALE GENOMIC DNA]</scope>
    <source>
        <strain evidence="3">ATCC BAA-535 / M</strain>
    </source>
</reference>
<proteinExistence type="predicted"/>
<feature type="compositionally biased region" description="Basic residues" evidence="1">
    <location>
        <begin position="77"/>
        <end position="86"/>
    </location>
</feature>
<protein>
    <submittedName>
        <fullName evidence="2">Uncharacterized protein</fullName>
    </submittedName>
</protein>
<dbReference type="KEGG" id="mmi:MMAR_3591"/>
<dbReference type="EMBL" id="CP000854">
    <property type="protein sequence ID" value="ACC42005.1"/>
    <property type="molecule type" value="Genomic_DNA"/>
</dbReference>
<dbReference type="Proteomes" id="UP000001190">
    <property type="component" value="Chromosome"/>
</dbReference>
<dbReference type="HOGENOM" id="CLU_2494592_0_0_11"/>
<dbReference type="AlphaFoldDB" id="B2HL29"/>
<dbReference type="STRING" id="216594.MMAR_3591"/>
<name>B2HL29_MYCMM</name>